<proteinExistence type="predicted"/>
<dbReference type="EMBL" id="JAVDQS010000002">
    <property type="protein sequence ID" value="MDR6404080.1"/>
    <property type="molecule type" value="Genomic_DNA"/>
</dbReference>
<gene>
    <name evidence="1" type="ORF">J2781_000995</name>
</gene>
<accession>A0ABU1LBI1</accession>
<evidence type="ECO:0000313" key="1">
    <source>
        <dbReference type="EMBL" id="MDR6404080.1"/>
    </source>
</evidence>
<evidence type="ECO:0000313" key="2">
    <source>
        <dbReference type="Proteomes" id="UP001184853"/>
    </source>
</evidence>
<reference evidence="1 2" key="1">
    <citation type="submission" date="2023-07" db="EMBL/GenBank/DDBJ databases">
        <title>Sorghum-associated microbial communities from plants grown in Nebraska, USA.</title>
        <authorList>
            <person name="Schachtman D."/>
        </authorList>
    </citation>
    <scope>NUCLEOTIDE SEQUENCE [LARGE SCALE GENOMIC DNA]</scope>
    <source>
        <strain evidence="1 2">DS1709</strain>
    </source>
</reference>
<comment type="caution">
    <text evidence="1">The sequence shown here is derived from an EMBL/GenBank/DDBJ whole genome shotgun (WGS) entry which is preliminary data.</text>
</comment>
<dbReference type="Proteomes" id="UP001184853">
    <property type="component" value="Unassembled WGS sequence"/>
</dbReference>
<organism evidence="1 2">
    <name type="scientific">Chryseobacterium geocarposphaerae</name>
    <dbReference type="NCBI Taxonomy" id="1416776"/>
    <lineage>
        <taxon>Bacteria</taxon>
        <taxon>Pseudomonadati</taxon>
        <taxon>Bacteroidota</taxon>
        <taxon>Flavobacteriia</taxon>
        <taxon>Flavobacteriales</taxon>
        <taxon>Weeksellaceae</taxon>
        <taxon>Chryseobacterium group</taxon>
        <taxon>Chryseobacterium</taxon>
    </lineage>
</organism>
<protein>
    <submittedName>
        <fullName evidence="1">Uncharacterized protein</fullName>
    </submittedName>
</protein>
<name>A0ABU1LBI1_9FLAO</name>
<sequence>MLSRRSSNYIYIIKSNLSTPTFKHENKLFKISILSKKQGFVLKTLQRETKNLFLIIFHQAQAKYEADTNVKTKSSYKIS</sequence>
<keyword evidence="2" id="KW-1185">Reference proteome</keyword>